<comment type="caution">
    <text evidence="2">The sequence shown here is derived from an EMBL/GenBank/DDBJ whole genome shotgun (WGS) entry which is preliminary data.</text>
</comment>
<dbReference type="RefSeq" id="WP_139448232.1">
    <property type="nucleotide sequence ID" value="NZ_VDMB01000009.1"/>
</dbReference>
<dbReference type="GO" id="GO:0009307">
    <property type="term" value="P:DNA restriction-modification system"/>
    <property type="evidence" value="ECO:0007669"/>
    <property type="project" value="InterPro"/>
</dbReference>
<accession>A0A5Q4VDZ0</accession>
<dbReference type="EMBL" id="VDMB01000009">
    <property type="protein sequence ID" value="TYT74617.1"/>
    <property type="molecule type" value="Genomic_DNA"/>
</dbReference>
<dbReference type="InterPro" id="IPR007560">
    <property type="entry name" value="Restrct_endonuc_IV_Mrr"/>
</dbReference>
<dbReference type="GO" id="GO:0004519">
    <property type="term" value="F:endonuclease activity"/>
    <property type="evidence" value="ECO:0007669"/>
    <property type="project" value="UniProtKB-KW"/>
</dbReference>
<keyword evidence="2" id="KW-0540">Nuclease</keyword>
<keyword evidence="2" id="KW-0255">Endonuclease</keyword>
<feature type="domain" description="Restriction endonuclease type IV Mrr" evidence="1">
    <location>
        <begin position="11"/>
        <end position="101"/>
    </location>
</feature>
<name>A0A5Q4VDZ0_9BACT</name>
<dbReference type="Proteomes" id="UP000321899">
    <property type="component" value="Unassembled WGS sequence"/>
</dbReference>
<dbReference type="Gene3D" id="3.40.1350.10">
    <property type="match status" value="1"/>
</dbReference>
<dbReference type="Pfam" id="PF04471">
    <property type="entry name" value="Mrr_cat"/>
    <property type="match status" value="1"/>
</dbReference>
<sequence length="219" mass="24799">MLDFSEIKDKDGQSFENLICSLLSLLGYKILKGPGIGQDRGADIIVEESVGNFDNGYRWLVSCKHYTGSVGQGKDGADARKLTEFRCHGFMFFYSSSITESLQQSLSEVAKNSGAGLEIYNGFQISNLLLTNVKCYPLLHQFFPVSSMPFFNTLFRPGEDYCDHCGPYRSHPAFFVFSQGANGKIDTMLVCCDCIALFMPNYPYIEKEYSYYQIRDCYY</sequence>
<dbReference type="AlphaFoldDB" id="A0A5Q4VDZ0"/>
<keyword evidence="2" id="KW-0378">Hydrolase</keyword>
<evidence type="ECO:0000313" key="2">
    <source>
        <dbReference type="EMBL" id="TYT74617.1"/>
    </source>
</evidence>
<protein>
    <submittedName>
        <fullName evidence="2">Restriction endonuclease</fullName>
    </submittedName>
</protein>
<reference evidence="2 3" key="1">
    <citation type="submission" date="2019-06" db="EMBL/GenBank/DDBJ databases">
        <title>Desulfobotulus mexicanus sp. nov., a novel sulfate-reducing bacterium isolated from the sediment of an alkaline crater lake in Mexico.</title>
        <authorList>
            <person name="Hirschler-Rea A."/>
        </authorList>
    </citation>
    <scope>NUCLEOTIDE SEQUENCE [LARGE SCALE GENOMIC DNA]</scope>
    <source>
        <strain evidence="2 3">PAR22N</strain>
    </source>
</reference>
<dbReference type="GO" id="GO:0003677">
    <property type="term" value="F:DNA binding"/>
    <property type="evidence" value="ECO:0007669"/>
    <property type="project" value="InterPro"/>
</dbReference>
<evidence type="ECO:0000313" key="3">
    <source>
        <dbReference type="Proteomes" id="UP000321899"/>
    </source>
</evidence>
<dbReference type="OrthoDB" id="2960996at2"/>
<evidence type="ECO:0000259" key="1">
    <source>
        <dbReference type="Pfam" id="PF04471"/>
    </source>
</evidence>
<dbReference type="SUPFAM" id="SSF52980">
    <property type="entry name" value="Restriction endonuclease-like"/>
    <property type="match status" value="1"/>
</dbReference>
<proteinExistence type="predicted"/>
<dbReference type="InterPro" id="IPR011856">
    <property type="entry name" value="tRNA_endonuc-like_dom_sf"/>
</dbReference>
<keyword evidence="3" id="KW-1185">Reference proteome</keyword>
<dbReference type="InterPro" id="IPR011335">
    <property type="entry name" value="Restrct_endonuc-II-like"/>
</dbReference>
<gene>
    <name evidence="2" type="ORF">FIM25_08430</name>
</gene>
<organism evidence="2 3">
    <name type="scientific">Desulfobotulus mexicanus</name>
    <dbReference type="NCBI Taxonomy" id="2586642"/>
    <lineage>
        <taxon>Bacteria</taxon>
        <taxon>Pseudomonadati</taxon>
        <taxon>Thermodesulfobacteriota</taxon>
        <taxon>Desulfobacteria</taxon>
        <taxon>Desulfobacterales</taxon>
        <taxon>Desulfobacteraceae</taxon>
        <taxon>Desulfobotulus</taxon>
    </lineage>
</organism>